<name>A0A1M6D751_9FIRM</name>
<dbReference type="CDD" id="cd01131">
    <property type="entry name" value="PilT"/>
    <property type="match status" value="1"/>
</dbReference>
<dbReference type="RefSeq" id="WP_073047539.1">
    <property type="nucleotide sequence ID" value="NZ_FQZL01000006.1"/>
</dbReference>
<reference evidence="3 4" key="1">
    <citation type="submission" date="2016-11" db="EMBL/GenBank/DDBJ databases">
        <authorList>
            <person name="Jaros S."/>
            <person name="Januszkiewicz K."/>
            <person name="Wedrychowicz H."/>
        </authorList>
    </citation>
    <scope>NUCLEOTIDE SEQUENCE [LARGE SCALE GENOMIC DNA]</scope>
    <source>
        <strain evidence="3 4">DSM 17477</strain>
    </source>
</reference>
<evidence type="ECO:0000256" key="1">
    <source>
        <dbReference type="ARBA" id="ARBA00006611"/>
    </source>
</evidence>
<dbReference type="InterPro" id="IPR001482">
    <property type="entry name" value="T2SS/T4SS_dom"/>
</dbReference>
<dbReference type="AlphaFoldDB" id="A0A1M6D751"/>
<dbReference type="NCBIfam" id="TIGR01420">
    <property type="entry name" value="pilT_fam"/>
    <property type="match status" value="1"/>
</dbReference>
<feature type="domain" description="Bacterial type II secretion system protein E" evidence="2">
    <location>
        <begin position="194"/>
        <end position="208"/>
    </location>
</feature>
<dbReference type="InterPro" id="IPR050921">
    <property type="entry name" value="T4SS_GSP_E_ATPase"/>
</dbReference>
<accession>A0A1M6D751</accession>
<keyword evidence="4" id="KW-1185">Reference proteome</keyword>
<evidence type="ECO:0000259" key="2">
    <source>
        <dbReference type="PROSITE" id="PS00662"/>
    </source>
</evidence>
<gene>
    <name evidence="3" type="ORF">SAMN02745751_00805</name>
</gene>
<dbReference type="InterPro" id="IPR027417">
    <property type="entry name" value="P-loop_NTPase"/>
</dbReference>
<dbReference type="InterPro" id="IPR003593">
    <property type="entry name" value="AAA+_ATPase"/>
</dbReference>
<dbReference type="Pfam" id="PF00437">
    <property type="entry name" value="T2SSE"/>
    <property type="match status" value="1"/>
</dbReference>
<protein>
    <submittedName>
        <fullName evidence="3">Twitching motility protein PilT</fullName>
    </submittedName>
</protein>
<comment type="similarity">
    <text evidence="1">Belongs to the GSP E family.</text>
</comment>
<dbReference type="Gene3D" id="3.40.50.300">
    <property type="entry name" value="P-loop containing nucleotide triphosphate hydrolases"/>
    <property type="match status" value="1"/>
</dbReference>
<evidence type="ECO:0000313" key="4">
    <source>
        <dbReference type="Proteomes" id="UP000184052"/>
    </source>
</evidence>
<proteinExistence type="inferred from homology"/>
<dbReference type="Gene3D" id="3.30.450.90">
    <property type="match status" value="1"/>
</dbReference>
<dbReference type="SUPFAM" id="SSF52540">
    <property type="entry name" value="P-loop containing nucleoside triphosphate hydrolases"/>
    <property type="match status" value="1"/>
</dbReference>
<dbReference type="GO" id="GO:0005524">
    <property type="term" value="F:ATP binding"/>
    <property type="evidence" value="ECO:0007669"/>
    <property type="project" value="InterPro"/>
</dbReference>
<dbReference type="STRING" id="1121476.SAMN02745751_00805"/>
<dbReference type="InterPro" id="IPR006321">
    <property type="entry name" value="PilT/PilU"/>
</dbReference>
<dbReference type="SMART" id="SM00382">
    <property type="entry name" value="AAA"/>
    <property type="match status" value="1"/>
</dbReference>
<dbReference type="PROSITE" id="PS00662">
    <property type="entry name" value="T2SP_E"/>
    <property type="match status" value="1"/>
</dbReference>
<organism evidence="3 4">
    <name type="scientific">Dethiosulfatibacter aminovorans DSM 17477</name>
    <dbReference type="NCBI Taxonomy" id="1121476"/>
    <lineage>
        <taxon>Bacteria</taxon>
        <taxon>Bacillati</taxon>
        <taxon>Bacillota</taxon>
        <taxon>Tissierellia</taxon>
        <taxon>Dethiosulfatibacter</taxon>
    </lineage>
</organism>
<sequence length="351" mass="39275">MYNIHEILKRTISMGASDLHIAAGYYLTMRIDGKLEIVDDRILTAEDTLNIAKQILTEKHMQMIEEKGDADMSMSVADTGRFRINAFKQRGSISIAVRAVSLTIPSLEELGLPPILRELTKKKRGMILVTGPTGSGKSTTLASMIDIINRERNNHIITLEDPIEYLHRHKKCIVNQREMGSDFDRFGQGLKSCLRQDPDVILLGEMRDHESIEIALTAAETGHLVFSTLHTIGAAATVDRIIDVFPPHQQQQVAVQLANVLESVISQQLLVKNQGGRAVATEVMIATPAIKNTIREKKTHQIMNSIQTGAKFGMHTMDADLLNLYRSNTISKQTLFQSCIDRDYIKRFVMV</sequence>
<dbReference type="GO" id="GO:0016887">
    <property type="term" value="F:ATP hydrolysis activity"/>
    <property type="evidence" value="ECO:0007669"/>
    <property type="project" value="InterPro"/>
</dbReference>
<dbReference type="PANTHER" id="PTHR30486">
    <property type="entry name" value="TWITCHING MOTILITY PROTEIN PILT"/>
    <property type="match status" value="1"/>
</dbReference>
<evidence type="ECO:0000313" key="3">
    <source>
        <dbReference type="EMBL" id="SHI69030.1"/>
    </source>
</evidence>
<dbReference type="Proteomes" id="UP000184052">
    <property type="component" value="Unassembled WGS sequence"/>
</dbReference>
<dbReference type="EMBL" id="FQZL01000006">
    <property type="protein sequence ID" value="SHI69030.1"/>
    <property type="molecule type" value="Genomic_DNA"/>
</dbReference>
<dbReference type="OrthoDB" id="9808272at2"/>